<dbReference type="SUPFAM" id="SSF88713">
    <property type="entry name" value="Glycoside hydrolase/deacetylase"/>
    <property type="match status" value="1"/>
</dbReference>
<dbReference type="GO" id="GO:0016020">
    <property type="term" value="C:membrane"/>
    <property type="evidence" value="ECO:0007669"/>
    <property type="project" value="TreeGrafter"/>
</dbReference>
<dbReference type="GO" id="GO:0016810">
    <property type="term" value="F:hydrolase activity, acting on carbon-nitrogen (but not peptide) bonds"/>
    <property type="evidence" value="ECO:0007669"/>
    <property type="project" value="InterPro"/>
</dbReference>
<feature type="compositionally biased region" description="Acidic residues" evidence="3">
    <location>
        <begin position="178"/>
        <end position="193"/>
    </location>
</feature>
<organism evidence="5 6">
    <name type="scientific">Bacillus selenitireducens (strain ATCC 700615 / DSM 15326 / MLS10)</name>
    <dbReference type="NCBI Taxonomy" id="439292"/>
    <lineage>
        <taxon>Bacteria</taxon>
        <taxon>Bacillati</taxon>
        <taxon>Bacillota</taxon>
        <taxon>Bacilli</taxon>
        <taxon>Bacillales</taxon>
        <taxon>Bacillaceae</taxon>
        <taxon>Salisediminibacterium</taxon>
    </lineage>
</organism>
<dbReference type="InterPro" id="IPR037126">
    <property type="entry name" value="PdaC/RsiV-like_sf"/>
</dbReference>
<dbReference type="KEGG" id="bse:Bsel_2666"/>
<dbReference type="InterPro" id="IPR002509">
    <property type="entry name" value="NODB_dom"/>
</dbReference>
<dbReference type="GO" id="GO:0005975">
    <property type="term" value="P:carbohydrate metabolic process"/>
    <property type="evidence" value="ECO:0007669"/>
    <property type="project" value="InterPro"/>
</dbReference>
<dbReference type="AlphaFoldDB" id="D6XXX3"/>
<keyword evidence="2" id="KW-0378">Hydrolase</keyword>
<dbReference type="eggNOG" id="COG0726">
    <property type="taxonomic scope" value="Bacteria"/>
</dbReference>
<dbReference type="CDD" id="cd10917">
    <property type="entry name" value="CE4_NodB_like_6s_7s"/>
    <property type="match status" value="1"/>
</dbReference>
<dbReference type="InterPro" id="IPR021729">
    <property type="entry name" value="DUF3298"/>
</dbReference>
<sequence length="400" mass="44582">MEDEVYAESTQRGHLNIKVDTVRVTDDIYALNYHSYSIVSGQANGMIELESFVVDLTETKIIALEDVIVTDQANLEGLQSLMSDQLAQDFSESGDSYFEEMSKGAITNWSEWTWSITEKKFAVLFDQYEVAPGSAGPIQIEVPFDKLEPYLQETFAERLSVESEADGLSNQQEKENEPTEEIDPETEGEDDSTSEASSSSDKYVALTFDDGPHPSVTSKVLNHLDNFDAKATFFVLGSQAAYYPDLVRHTAAAGHEISNHTMNHIDLSNSSPEQIRSEITQAEEIIKEATDQPIRLFRPPYGARNDSVDQIIAEEGYTSVLWSVDSLDWKSRDSQAIYDKVMSNTESGSIILLHDIHEATAEALPMILESLTEQGYEMITVSEFMRKKGVSGPGTIRNIN</sequence>
<dbReference type="Gene3D" id="3.90.640.20">
    <property type="entry name" value="Heat-shock cognate protein, ATPase"/>
    <property type="match status" value="1"/>
</dbReference>
<evidence type="ECO:0000259" key="4">
    <source>
        <dbReference type="PROSITE" id="PS51677"/>
    </source>
</evidence>
<dbReference type="Gene3D" id="3.20.20.370">
    <property type="entry name" value="Glycoside hydrolase/deacetylase"/>
    <property type="match status" value="1"/>
</dbReference>
<name>D6XXX3_BACIE</name>
<accession>D6XXX3</accession>
<proteinExistence type="predicted"/>
<evidence type="ECO:0000256" key="1">
    <source>
        <dbReference type="ARBA" id="ARBA00022723"/>
    </source>
</evidence>
<protein>
    <submittedName>
        <fullName evidence="5">Polysaccharide deacetylase</fullName>
    </submittedName>
</protein>
<reference evidence="5" key="1">
    <citation type="submission" date="2009-10" db="EMBL/GenBank/DDBJ databases">
        <title>Complete sequence of Bacillus selenitireducens MLS10.</title>
        <authorList>
            <consortium name="US DOE Joint Genome Institute"/>
            <person name="Lucas S."/>
            <person name="Copeland A."/>
            <person name="Lapidus A."/>
            <person name="Glavina del Rio T."/>
            <person name="Dalin E."/>
            <person name="Tice H."/>
            <person name="Bruce D."/>
            <person name="Goodwin L."/>
            <person name="Pitluck S."/>
            <person name="Sims D."/>
            <person name="Brettin T."/>
            <person name="Detter J.C."/>
            <person name="Han C."/>
            <person name="Larimer F."/>
            <person name="Land M."/>
            <person name="Hauser L."/>
            <person name="Kyrpides N."/>
            <person name="Ovchinnikova G."/>
            <person name="Stolz J."/>
        </authorList>
    </citation>
    <scope>NUCLEOTIDE SEQUENCE [LARGE SCALE GENOMIC DNA]</scope>
    <source>
        <strain evidence="5">MLS10</strain>
    </source>
</reference>
<feature type="domain" description="NodB homology" evidence="4">
    <location>
        <begin position="202"/>
        <end position="379"/>
    </location>
</feature>
<dbReference type="PANTHER" id="PTHR10587:SF133">
    <property type="entry name" value="CHITIN DEACETYLASE 1-RELATED"/>
    <property type="match status" value="1"/>
</dbReference>
<evidence type="ECO:0000256" key="2">
    <source>
        <dbReference type="ARBA" id="ARBA00022801"/>
    </source>
</evidence>
<gene>
    <name evidence="5" type="ordered locus">Bsel_2666</name>
</gene>
<evidence type="ECO:0000313" key="5">
    <source>
        <dbReference type="EMBL" id="ADI00166.1"/>
    </source>
</evidence>
<dbReference type="EMBL" id="CP001791">
    <property type="protein sequence ID" value="ADI00166.1"/>
    <property type="molecule type" value="Genomic_DNA"/>
</dbReference>
<keyword evidence="1" id="KW-0479">Metal-binding</keyword>
<dbReference type="InterPro" id="IPR050248">
    <property type="entry name" value="Polysacc_deacetylase_ArnD"/>
</dbReference>
<dbReference type="InterPro" id="IPR011330">
    <property type="entry name" value="Glyco_hydro/deAcase_b/a-brl"/>
</dbReference>
<dbReference type="Pfam" id="PF11738">
    <property type="entry name" value="DUF3298"/>
    <property type="match status" value="1"/>
</dbReference>
<keyword evidence="6" id="KW-1185">Reference proteome</keyword>
<dbReference type="Pfam" id="PF01522">
    <property type="entry name" value="Polysacc_deac_1"/>
    <property type="match status" value="1"/>
</dbReference>
<dbReference type="Proteomes" id="UP000000271">
    <property type="component" value="Chromosome"/>
</dbReference>
<dbReference type="PANTHER" id="PTHR10587">
    <property type="entry name" value="GLYCOSYL TRANSFERASE-RELATED"/>
    <property type="match status" value="1"/>
</dbReference>
<dbReference type="PROSITE" id="PS51677">
    <property type="entry name" value="NODB"/>
    <property type="match status" value="1"/>
</dbReference>
<evidence type="ECO:0000256" key="3">
    <source>
        <dbReference type="SAM" id="MobiDB-lite"/>
    </source>
</evidence>
<dbReference type="GO" id="GO:0046872">
    <property type="term" value="F:metal ion binding"/>
    <property type="evidence" value="ECO:0007669"/>
    <property type="project" value="UniProtKB-KW"/>
</dbReference>
<dbReference type="HOGENOM" id="CLU_037608_3_0_9"/>
<dbReference type="STRING" id="439292.Bsel_2666"/>
<evidence type="ECO:0000313" key="6">
    <source>
        <dbReference type="Proteomes" id="UP000000271"/>
    </source>
</evidence>
<feature type="region of interest" description="Disordered" evidence="3">
    <location>
        <begin position="162"/>
        <end position="200"/>
    </location>
</feature>